<dbReference type="Pfam" id="PF01555">
    <property type="entry name" value="N6_N4_Mtase"/>
    <property type="match status" value="1"/>
</dbReference>
<evidence type="ECO:0000256" key="1">
    <source>
        <dbReference type="ARBA" id="ARBA00006594"/>
    </source>
</evidence>
<evidence type="ECO:0000256" key="5">
    <source>
        <dbReference type="ARBA" id="ARBA00022691"/>
    </source>
</evidence>
<proteinExistence type="inferred from homology"/>
<dbReference type="InterPro" id="IPR002295">
    <property type="entry name" value="N4/N6-MTase_EcoPI_Mod-like"/>
</dbReference>
<evidence type="ECO:0000256" key="6">
    <source>
        <dbReference type="ARBA" id="ARBA00047942"/>
    </source>
</evidence>
<evidence type="ECO:0000256" key="4">
    <source>
        <dbReference type="ARBA" id="ARBA00022679"/>
    </source>
</evidence>
<dbReference type="PROSITE" id="PS00092">
    <property type="entry name" value="N6_MTASE"/>
    <property type="match status" value="1"/>
</dbReference>
<dbReference type="PRINTS" id="PR00506">
    <property type="entry name" value="D21N6MTFRASE"/>
</dbReference>
<evidence type="ECO:0000313" key="10">
    <source>
        <dbReference type="Proteomes" id="UP001521209"/>
    </source>
</evidence>
<evidence type="ECO:0000256" key="7">
    <source>
        <dbReference type="SAM" id="MobiDB-lite"/>
    </source>
</evidence>
<keyword evidence="4" id="KW-0808">Transferase</keyword>
<feature type="compositionally biased region" description="Basic and acidic residues" evidence="7">
    <location>
        <begin position="229"/>
        <end position="248"/>
    </location>
</feature>
<sequence>MNDGPVTPVGVRLDPLAGIELLDQEDLIRLVRSMMSNGVALTFHGKRSAKEISRKVRPRVMRREPRLHVGSPAEQSRNLLIEGENLQTMVTLYKYRGEVDLIVTDPPYNTGQQFRYNDKWDEDPNDPDLGTLVAKEDGSRHTKWIKAMMPRLQMMKAMLKPSGVIAICIDDNELFHLGMLMDEVFGEENRIGILNWQKAAAARPDNSHISSATEYVLIYSKDTETARTYSLDRSEKDNRRYGNPDRDPSGIWREGNLTARTYSTDNDYGIQSPFTGEVHYPAGNGAWRHPKRNLIGWLGEWGVPYEIRSIKDGKRAALMVVGQKPGKISSTHMEAAQKRLESGPWPFVWFGTDGTGRPRVKTYLERIRKGKVPTTYWASEDLSSDEVPFVELGATSWDYTESGRSADGVSELTSIVGKGHGFDTVKPLKLFKKIIQLWCPPQGLVLDPYAGSGTTGQAVLEVNQEGDADRRFILIEQGSPATGDKYARSLTWQRLHNVITGQRLGPDGKLTNGADPVLGGFEFRMLTRQIDAKTVLSMKKDELVDVVITSHWDMGRRGSTNLIRIDDPKYSYLVGCNEQGEGYFIIWNNGGPVGQLDLDSYRIVLKDAEKARIKPPYHVYARYEVYQSRNVQFWKIPDKILAHLGLNENSDRFNDDEISG</sequence>
<name>A0ABS9DZJ0_9PROT</name>
<evidence type="ECO:0000259" key="8">
    <source>
        <dbReference type="Pfam" id="PF01555"/>
    </source>
</evidence>
<dbReference type="Proteomes" id="UP001521209">
    <property type="component" value="Unassembled WGS sequence"/>
</dbReference>
<protein>
    <recommendedName>
        <fullName evidence="2">site-specific DNA-methyltransferase (adenine-specific)</fullName>
        <ecNumber evidence="2">2.1.1.72</ecNumber>
    </recommendedName>
</protein>
<evidence type="ECO:0000313" key="9">
    <source>
        <dbReference type="EMBL" id="MCF3948186.1"/>
    </source>
</evidence>
<keyword evidence="5" id="KW-0949">S-adenosyl-L-methionine</keyword>
<evidence type="ECO:0000256" key="2">
    <source>
        <dbReference type="ARBA" id="ARBA00011900"/>
    </source>
</evidence>
<dbReference type="Gene3D" id="3.40.50.150">
    <property type="entry name" value="Vaccinia Virus protein VP39"/>
    <property type="match status" value="1"/>
</dbReference>
<dbReference type="SUPFAM" id="SSF53335">
    <property type="entry name" value="S-adenosyl-L-methionine-dependent methyltransferases"/>
    <property type="match status" value="1"/>
</dbReference>
<organism evidence="9 10">
    <name type="scientific">Acidiphilium iwatense</name>
    <dbReference type="NCBI Taxonomy" id="768198"/>
    <lineage>
        <taxon>Bacteria</taxon>
        <taxon>Pseudomonadati</taxon>
        <taxon>Pseudomonadota</taxon>
        <taxon>Alphaproteobacteria</taxon>
        <taxon>Acetobacterales</taxon>
        <taxon>Acidocellaceae</taxon>
        <taxon>Acidiphilium</taxon>
    </lineage>
</organism>
<comment type="catalytic activity">
    <reaction evidence="6">
        <text>a 2'-deoxyadenosine in DNA + S-adenosyl-L-methionine = an N(6)-methyl-2'-deoxyadenosine in DNA + S-adenosyl-L-homocysteine + H(+)</text>
        <dbReference type="Rhea" id="RHEA:15197"/>
        <dbReference type="Rhea" id="RHEA-COMP:12418"/>
        <dbReference type="Rhea" id="RHEA-COMP:12419"/>
        <dbReference type="ChEBI" id="CHEBI:15378"/>
        <dbReference type="ChEBI" id="CHEBI:57856"/>
        <dbReference type="ChEBI" id="CHEBI:59789"/>
        <dbReference type="ChEBI" id="CHEBI:90615"/>
        <dbReference type="ChEBI" id="CHEBI:90616"/>
        <dbReference type="EC" id="2.1.1.72"/>
    </reaction>
</comment>
<keyword evidence="10" id="KW-1185">Reference proteome</keyword>
<dbReference type="InterPro" id="IPR002052">
    <property type="entry name" value="DNA_methylase_N6_adenine_CS"/>
</dbReference>
<feature type="domain" description="DNA methylase N-4/N-6" evidence="8">
    <location>
        <begin position="99"/>
        <end position="477"/>
    </location>
</feature>
<keyword evidence="3" id="KW-0489">Methyltransferase</keyword>
<dbReference type="EC" id="2.1.1.72" evidence="2"/>
<reference evidence="9 10" key="1">
    <citation type="submission" date="2022-01" db="EMBL/GenBank/DDBJ databases">
        <authorList>
            <person name="Won M."/>
            <person name="Kim S.-J."/>
            <person name="Kwon S.-W."/>
        </authorList>
    </citation>
    <scope>NUCLEOTIDE SEQUENCE [LARGE SCALE GENOMIC DNA]</scope>
    <source>
        <strain evidence="9 10">KCTC 23505</strain>
    </source>
</reference>
<evidence type="ECO:0000256" key="3">
    <source>
        <dbReference type="ARBA" id="ARBA00022603"/>
    </source>
</evidence>
<gene>
    <name evidence="9" type="ORF">L2A60_16040</name>
</gene>
<dbReference type="RefSeq" id="WP_235705471.1">
    <property type="nucleotide sequence ID" value="NZ_JAKGBZ010000041.1"/>
</dbReference>
<accession>A0ABS9DZJ0</accession>
<dbReference type="InterPro" id="IPR002941">
    <property type="entry name" value="DNA_methylase_N4/N6"/>
</dbReference>
<feature type="region of interest" description="Disordered" evidence="7">
    <location>
        <begin position="229"/>
        <end position="250"/>
    </location>
</feature>
<comment type="caution">
    <text evidence="9">The sequence shown here is derived from an EMBL/GenBank/DDBJ whole genome shotgun (WGS) entry which is preliminary data.</text>
</comment>
<dbReference type="InterPro" id="IPR029063">
    <property type="entry name" value="SAM-dependent_MTases_sf"/>
</dbReference>
<comment type="similarity">
    <text evidence="1">Belongs to the N(4)/N(6)-methyltransferase family.</text>
</comment>
<dbReference type="EMBL" id="JAKGBZ010000041">
    <property type="protein sequence ID" value="MCF3948186.1"/>
    <property type="molecule type" value="Genomic_DNA"/>
</dbReference>